<evidence type="ECO:0000259" key="2">
    <source>
        <dbReference type="Pfam" id="PF12697"/>
    </source>
</evidence>
<reference evidence="3" key="1">
    <citation type="submission" date="2023-02" db="EMBL/GenBank/DDBJ databases">
        <title>Tahibacter soli sp. nov. isolated from soil.</title>
        <authorList>
            <person name="Baek J.H."/>
            <person name="Lee J.K."/>
            <person name="Choi D.G."/>
            <person name="Jeon C.O."/>
        </authorList>
    </citation>
    <scope>NUCLEOTIDE SEQUENCE</scope>
    <source>
        <strain evidence="3">BL</strain>
    </source>
</reference>
<dbReference type="EMBL" id="JAOVZO020000018">
    <property type="protein sequence ID" value="MDC8014590.1"/>
    <property type="molecule type" value="Genomic_DNA"/>
</dbReference>
<sequence>MRSSSAGVRCLGTALCALLAACAHAPPSQPPVVADVSTELEAARSLAYSAAHARNERARAEYWLRCAATAYAPMASPRADVASAAATLANRCTEGLLETVLRRSSPGWRPGPTRIAGVAVDVDFRRISHYFSKPAQLALAADVPADLFDGERHTTPGFGVPLTLLAPRCDDRPLCTHLPPEGVFRWATAWIENAPGAPMPRLVIGDPVALGDVQVGARRYPLAADTSAFYAHGASTSTLRRLGVWGLLRGNEIGRRAGLYLLEDYDPNKRPVVMIHGLGSNPLAWARLSNAIWGDALLRSQFQVWHMVYQTNAPTLVLRHRLRGYLDATWQAVDPEGDDAARRGIVLVGHSLGGVLSRLLSVDSGEALWSAAFNAPIGDFAGDEDDLRLADQVFHFGRYPGVTRAIFIASPHKGSPTADGFLGRLARSIVGQRAPEIDALRRLARANAGYVKEDLRMLYQRGLLNSITTLQTAQPVRKAAQALLPSIPYHTIAGSLPGRDPPTDGFVPLDSALLPGAASTLVVEWGHDVYESREAVAEVLRILREDVAGAR</sequence>
<dbReference type="SUPFAM" id="SSF53474">
    <property type="entry name" value="alpha/beta-Hydrolases"/>
    <property type="match status" value="1"/>
</dbReference>
<organism evidence="3 4">
    <name type="scientific">Tahibacter soli</name>
    <dbReference type="NCBI Taxonomy" id="2983605"/>
    <lineage>
        <taxon>Bacteria</taxon>
        <taxon>Pseudomonadati</taxon>
        <taxon>Pseudomonadota</taxon>
        <taxon>Gammaproteobacteria</taxon>
        <taxon>Lysobacterales</taxon>
        <taxon>Rhodanobacteraceae</taxon>
        <taxon>Tahibacter</taxon>
    </lineage>
</organism>
<dbReference type="GO" id="GO:0016787">
    <property type="term" value="F:hydrolase activity"/>
    <property type="evidence" value="ECO:0007669"/>
    <property type="project" value="UniProtKB-KW"/>
</dbReference>
<evidence type="ECO:0000313" key="3">
    <source>
        <dbReference type="EMBL" id="MDC8014590.1"/>
    </source>
</evidence>
<keyword evidence="3" id="KW-0378">Hydrolase</keyword>
<feature type="signal peptide" evidence="1">
    <location>
        <begin position="1"/>
        <end position="25"/>
    </location>
</feature>
<dbReference type="RefSeq" id="WP_263542194.1">
    <property type="nucleotide sequence ID" value="NZ_JAOVZO020000018.1"/>
</dbReference>
<dbReference type="PROSITE" id="PS51257">
    <property type="entry name" value="PROKAR_LIPOPROTEIN"/>
    <property type="match status" value="1"/>
</dbReference>
<dbReference type="InterPro" id="IPR029058">
    <property type="entry name" value="AB_hydrolase_fold"/>
</dbReference>
<evidence type="ECO:0000256" key="1">
    <source>
        <dbReference type="SAM" id="SignalP"/>
    </source>
</evidence>
<evidence type="ECO:0000313" key="4">
    <source>
        <dbReference type="Proteomes" id="UP001139971"/>
    </source>
</evidence>
<dbReference type="InterPro" id="IPR000073">
    <property type="entry name" value="AB_hydrolase_1"/>
</dbReference>
<dbReference type="Proteomes" id="UP001139971">
    <property type="component" value="Unassembled WGS sequence"/>
</dbReference>
<dbReference type="Pfam" id="PF12697">
    <property type="entry name" value="Abhydrolase_6"/>
    <property type="match status" value="1"/>
</dbReference>
<proteinExistence type="predicted"/>
<dbReference type="Gene3D" id="3.40.50.1820">
    <property type="entry name" value="alpha/beta hydrolase"/>
    <property type="match status" value="1"/>
</dbReference>
<comment type="caution">
    <text evidence="3">The sequence shown here is derived from an EMBL/GenBank/DDBJ whole genome shotgun (WGS) entry which is preliminary data.</text>
</comment>
<feature type="chain" id="PRO_5040905808" evidence="1">
    <location>
        <begin position="26"/>
        <end position="551"/>
    </location>
</feature>
<protein>
    <submittedName>
        <fullName evidence="3">Alpha/beta hydrolase</fullName>
    </submittedName>
</protein>
<keyword evidence="4" id="KW-1185">Reference proteome</keyword>
<feature type="domain" description="AB hydrolase-1" evidence="2">
    <location>
        <begin position="272"/>
        <end position="538"/>
    </location>
</feature>
<dbReference type="AlphaFoldDB" id="A0A9X3YNP8"/>
<gene>
    <name evidence="3" type="ORF">OD750_018750</name>
</gene>
<name>A0A9X3YNP8_9GAMM</name>
<keyword evidence="1" id="KW-0732">Signal</keyword>
<accession>A0A9X3YNP8</accession>